<comment type="caution">
    <text evidence="2">The sequence shown here is derived from an EMBL/GenBank/DDBJ whole genome shotgun (WGS) entry which is preliminary data.</text>
</comment>
<accession>A0A4Z2ERD0</accession>
<gene>
    <name evidence="2" type="ORF">EYF80_058444</name>
</gene>
<reference evidence="2 3" key="1">
    <citation type="submission" date="2019-03" db="EMBL/GenBank/DDBJ databases">
        <title>First draft genome of Liparis tanakae, snailfish: a comprehensive survey of snailfish specific genes.</title>
        <authorList>
            <person name="Kim W."/>
            <person name="Song I."/>
            <person name="Jeong J.-H."/>
            <person name="Kim D."/>
            <person name="Kim S."/>
            <person name="Ryu S."/>
            <person name="Song J.Y."/>
            <person name="Lee S.K."/>
        </authorList>
    </citation>
    <scope>NUCLEOTIDE SEQUENCE [LARGE SCALE GENOMIC DNA]</scope>
    <source>
        <tissue evidence="2">Muscle</tissue>
    </source>
</reference>
<evidence type="ECO:0000313" key="2">
    <source>
        <dbReference type="EMBL" id="TNN31408.1"/>
    </source>
</evidence>
<proteinExistence type="predicted"/>
<sequence>MRPHSNTNTDIPEPLEDPRSSSARSAETSTSDQNRNQNQNQSENQNQNQTQSKNQNQNQTQNQTQTQVQVFPWSGRHRVFEAERLDMIRGRFARHEEEQHIGLVVMSHFKGRRRHLASPYALRV</sequence>
<evidence type="ECO:0000313" key="3">
    <source>
        <dbReference type="Proteomes" id="UP000314294"/>
    </source>
</evidence>
<dbReference type="EMBL" id="SRLO01003505">
    <property type="protein sequence ID" value="TNN31408.1"/>
    <property type="molecule type" value="Genomic_DNA"/>
</dbReference>
<organism evidence="2 3">
    <name type="scientific">Liparis tanakae</name>
    <name type="common">Tanaka's snailfish</name>
    <dbReference type="NCBI Taxonomy" id="230148"/>
    <lineage>
        <taxon>Eukaryota</taxon>
        <taxon>Metazoa</taxon>
        <taxon>Chordata</taxon>
        <taxon>Craniata</taxon>
        <taxon>Vertebrata</taxon>
        <taxon>Euteleostomi</taxon>
        <taxon>Actinopterygii</taxon>
        <taxon>Neopterygii</taxon>
        <taxon>Teleostei</taxon>
        <taxon>Neoteleostei</taxon>
        <taxon>Acanthomorphata</taxon>
        <taxon>Eupercaria</taxon>
        <taxon>Perciformes</taxon>
        <taxon>Cottioidei</taxon>
        <taxon>Cottales</taxon>
        <taxon>Liparidae</taxon>
        <taxon>Liparis</taxon>
    </lineage>
</organism>
<feature type="region of interest" description="Disordered" evidence="1">
    <location>
        <begin position="1"/>
        <end position="70"/>
    </location>
</feature>
<keyword evidence="3" id="KW-1185">Reference proteome</keyword>
<dbReference type="AlphaFoldDB" id="A0A4Z2ERD0"/>
<evidence type="ECO:0000256" key="1">
    <source>
        <dbReference type="SAM" id="MobiDB-lite"/>
    </source>
</evidence>
<dbReference type="Proteomes" id="UP000314294">
    <property type="component" value="Unassembled WGS sequence"/>
</dbReference>
<feature type="compositionally biased region" description="Low complexity" evidence="1">
    <location>
        <begin position="20"/>
        <end position="69"/>
    </location>
</feature>
<protein>
    <submittedName>
        <fullName evidence="2">Uncharacterized protein</fullName>
    </submittedName>
</protein>
<name>A0A4Z2ERD0_9TELE</name>
<feature type="compositionally biased region" description="Polar residues" evidence="1">
    <location>
        <begin position="1"/>
        <end position="10"/>
    </location>
</feature>